<protein>
    <recommendedName>
        <fullName evidence="1">AB hydrolase-1 domain-containing protein</fullName>
    </recommendedName>
</protein>
<dbReference type="Gene3D" id="3.40.50.1820">
    <property type="entry name" value="alpha/beta hydrolase"/>
    <property type="match status" value="1"/>
</dbReference>
<dbReference type="Proteomes" id="UP000249363">
    <property type="component" value="Unassembled WGS sequence"/>
</dbReference>
<reference evidence="2 3" key="1">
    <citation type="journal article" date="2017" name="Biotechnol. Biofuels">
        <title>Differential beta-glucosidase expression as a function of carbon source availability in Talaromyces amestolkiae: a genomic and proteomic approach.</title>
        <authorList>
            <person name="de Eugenio L.I."/>
            <person name="Mendez-Liter J.A."/>
            <person name="Nieto-Dominguez M."/>
            <person name="Alonso L."/>
            <person name="Gil-Munoz J."/>
            <person name="Barriuso J."/>
            <person name="Prieto A."/>
            <person name="Martinez M.J."/>
        </authorList>
    </citation>
    <scope>NUCLEOTIDE SEQUENCE [LARGE SCALE GENOMIC DNA]</scope>
    <source>
        <strain evidence="2 3">CIB</strain>
    </source>
</reference>
<accession>A0A364KXG0</accession>
<dbReference type="InterPro" id="IPR029058">
    <property type="entry name" value="AB_hydrolase_fold"/>
</dbReference>
<dbReference type="PANTHER" id="PTHR37017">
    <property type="entry name" value="AB HYDROLASE-1 DOMAIN-CONTAINING PROTEIN-RELATED"/>
    <property type="match status" value="1"/>
</dbReference>
<dbReference type="GeneID" id="63793466"/>
<proteinExistence type="predicted"/>
<dbReference type="AlphaFoldDB" id="A0A364KXG0"/>
<evidence type="ECO:0000259" key="1">
    <source>
        <dbReference type="Pfam" id="PF12697"/>
    </source>
</evidence>
<dbReference type="EMBL" id="MIKG01000007">
    <property type="protein sequence ID" value="RAO68238.1"/>
    <property type="molecule type" value="Genomic_DNA"/>
</dbReference>
<name>A0A364KXG0_TALAM</name>
<gene>
    <name evidence="2" type="ORF">BHQ10_004250</name>
</gene>
<dbReference type="SUPFAM" id="SSF53474">
    <property type="entry name" value="alpha/beta-Hydrolases"/>
    <property type="match status" value="1"/>
</dbReference>
<dbReference type="InterPro" id="IPR052897">
    <property type="entry name" value="Sec-Metab_Biosynth_Hydrolase"/>
</dbReference>
<feature type="domain" description="AB hydrolase-1" evidence="1">
    <location>
        <begin position="6"/>
        <end position="236"/>
    </location>
</feature>
<organism evidence="2 3">
    <name type="scientific">Talaromyces amestolkiae</name>
    <dbReference type="NCBI Taxonomy" id="1196081"/>
    <lineage>
        <taxon>Eukaryota</taxon>
        <taxon>Fungi</taxon>
        <taxon>Dikarya</taxon>
        <taxon>Ascomycota</taxon>
        <taxon>Pezizomycotina</taxon>
        <taxon>Eurotiomycetes</taxon>
        <taxon>Eurotiomycetidae</taxon>
        <taxon>Eurotiales</taxon>
        <taxon>Trichocomaceae</taxon>
        <taxon>Talaromyces</taxon>
        <taxon>Talaromyces sect. Talaromyces</taxon>
    </lineage>
</organism>
<dbReference type="RefSeq" id="XP_040732754.1">
    <property type="nucleotide sequence ID" value="XM_040876596.1"/>
</dbReference>
<dbReference type="Pfam" id="PF12697">
    <property type="entry name" value="Abhydrolase_6"/>
    <property type="match status" value="1"/>
</dbReference>
<dbReference type="InterPro" id="IPR000073">
    <property type="entry name" value="AB_hydrolase_1"/>
</dbReference>
<comment type="caution">
    <text evidence="2">The sequence shown here is derived from an EMBL/GenBank/DDBJ whole genome shotgun (WGS) entry which is preliminary data.</text>
</comment>
<evidence type="ECO:0000313" key="3">
    <source>
        <dbReference type="Proteomes" id="UP000249363"/>
    </source>
</evidence>
<keyword evidence="3" id="KW-1185">Reference proteome</keyword>
<dbReference type="STRING" id="1196081.A0A364KXG0"/>
<dbReference type="PANTHER" id="PTHR37017:SF11">
    <property type="entry name" value="ESTERASE_LIPASE_THIOESTERASE DOMAIN-CONTAINING PROTEIN"/>
    <property type="match status" value="1"/>
</dbReference>
<evidence type="ECO:0000313" key="2">
    <source>
        <dbReference type="EMBL" id="RAO68238.1"/>
    </source>
</evidence>
<sequence length="247" mass="27362">MSKPTIILCPGAWYPPTAFDPLISRLPDYTTHTIAFPSIQQSTVVKDLQPDISALRTVVQRECDQGREVVVISHSWSGLPVSSALHGLSRTQRQNNGQEGGVVKLVFLSAFIPDVGQSLLQAFGGQAPEWYIRDEANGTVTAHDPYTLFFHDVPDGQQWAETLRPHAWATKNSPATSASYLEIPCSYLLCEDDRAIPLFVQELMVEKARSQGAVINTEKVKTGHTPWLVVPDEVAAFVRRQIEQKVV</sequence>
<dbReference type="OrthoDB" id="408373at2759"/>